<comment type="function">
    <text evidence="1">Golgi membrane protein involved in vesicular trafficking and spindle migration.</text>
</comment>
<feature type="transmembrane region" description="Helical" evidence="11">
    <location>
        <begin position="235"/>
        <end position="256"/>
    </location>
</feature>
<evidence type="ECO:0000313" key="15">
    <source>
        <dbReference type="Proteomes" id="UP000077671"/>
    </source>
</evidence>
<comment type="caution">
    <text evidence="14">The sequence shown here is derived from an EMBL/GenBank/DDBJ whole genome shotgun (WGS) entry which is preliminary data.</text>
</comment>
<reference evidence="13" key="3">
    <citation type="submission" date="2020-10" db="EMBL/GenBank/DDBJ databases">
        <authorList>
            <person name="Sedaghatjoo S."/>
        </authorList>
    </citation>
    <scope>NUCLEOTIDE SEQUENCE</scope>
    <source>
        <strain evidence="13">AZH3</strain>
    </source>
</reference>
<dbReference type="GO" id="GO:0000022">
    <property type="term" value="P:mitotic spindle elongation"/>
    <property type="evidence" value="ECO:0007669"/>
    <property type="project" value="TreeGrafter"/>
</dbReference>
<evidence type="ECO:0000256" key="8">
    <source>
        <dbReference type="ARBA" id="ARBA00023034"/>
    </source>
</evidence>
<evidence type="ECO:0000256" key="11">
    <source>
        <dbReference type="SAM" id="Phobius"/>
    </source>
</evidence>
<dbReference type="EMBL" id="LWDD02000431">
    <property type="protein sequence ID" value="KAE8261010.1"/>
    <property type="molecule type" value="Genomic_DNA"/>
</dbReference>
<feature type="transmembrane region" description="Helical" evidence="11">
    <location>
        <begin position="114"/>
        <end position="136"/>
    </location>
</feature>
<evidence type="ECO:0000256" key="5">
    <source>
        <dbReference type="ARBA" id="ARBA00020673"/>
    </source>
</evidence>
<name>A0A177UGW7_9BASI</name>
<reference evidence="14" key="2">
    <citation type="journal article" date="2019" name="IMA Fungus">
        <title>Genome sequencing and comparison of five Tilletia species to identify candidate genes for the detection of regulated species infecting wheat.</title>
        <authorList>
            <person name="Nguyen H.D.T."/>
            <person name="Sultana T."/>
            <person name="Kesanakurti P."/>
            <person name="Hambleton S."/>
        </authorList>
    </citation>
    <scope>NUCLEOTIDE SEQUENCE</scope>
    <source>
        <strain evidence="14">DAOMC 238032</strain>
    </source>
</reference>
<evidence type="ECO:0000256" key="3">
    <source>
        <dbReference type="ARBA" id="ARBA00008640"/>
    </source>
</evidence>
<evidence type="ECO:0000259" key="12">
    <source>
        <dbReference type="Pfam" id="PF09335"/>
    </source>
</evidence>
<keyword evidence="7 11" id="KW-1133">Transmembrane helix</keyword>
<evidence type="ECO:0000256" key="10">
    <source>
        <dbReference type="SAM" id="MobiDB-lite"/>
    </source>
</evidence>
<evidence type="ECO:0000313" key="13">
    <source>
        <dbReference type="EMBL" id="CAD6943945.1"/>
    </source>
</evidence>
<dbReference type="AlphaFoldDB" id="A0A177UGW7"/>
<dbReference type="Proteomes" id="UP000836402">
    <property type="component" value="Unassembled WGS sequence"/>
</dbReference>
<feature type="transmembrane region" description="Helical" evidence="11">
    <location>
        <begin position="29"/>
        <end position="47"/>
    </location>
</feature>
<evidence type="ECO:0000256" key="9">
    <source>
        <dbReference type="ARBA" id="ARBA00023136"/>
    </source>
</evidence>
<feature type="transmembrane region" description="Helical" evidence="11">
    <location>
        <begin position="59"/>
        <end position="82"/>
    </location>
</feature>
<evidence type="ECO:0000256" key="4">
    <source>
        <dbReference type="ARBA" id="ARBA00013533"/>
    </source>
</evidence>
<evidence type="ECO:0000313" key="16">
    <source>
        <dbReference type="Proteomes" id="UP000836402"/>
    </source>
</evidence>
<dbReference type="GO" id="GO:0016192">
    <property type="term" value="P:vesicle-mediated transport"/>
    <property type="evidence" value="ECO:0007669"/>
    <property type="project" value="TreeGrafter"/>
</dbReference>
<dbReference type="InterPro" id="IPR051076">
    <property type="entry name" value="Golgi_membrane_TVP38/TMEM64"/>
</dbReference>
<protein>
    <recommendedName>
        <fullName evidence="4">Golgi apparatus membrane protein TVP38</fullName>
    </recommendedName>
    <alternativeName>
        <fullName evidence="5">Golgi apparatus membrane protein tvp38</fullName>
    </alternativeName>
</protein>
<organism evidence="14 15">
    <name type="scientific">Tilletia caries</name>
    <name type="common">wheat bunt fungus</name>
    <dbReference type="NCBI Taxonomy" id="13290"/>
    <lineage>
        <taxon>Eukaryota</taxon>
        <taxon>Fungi</taxon>
        <taxon>Dikarya</taxon>
        <taxon>Basidiomycota</taxon>
        <taxon>Ustilaginomycotina</taxon>
        <taxon>Exobasidiomycetes</taxon>
        <taxon>Tilletiales</taxon>
        <taxon>Tilletiaceae</taxon>
        <taxon>Tilletia</taxon>
    </lineage>
</organism>
<evidence type="ECO:0000256" key="6">
    <source>
        <dbReference type="ARBA" id="ARBA00022692"/>
    </source>
</evidence>
<dbReference type="InterPro" id="IPR032816">
    <property type="entry name" value="VTT_dom"/>
</dbReference>
<evidence type="ECO:0000256" key="1">
    <source>
        <dbReference type="ARBA" id="ARBA00002978"/>
    </source>
</evidence>
<proteinExistence type="inferred from homology"/>
<feature type="compositionally biased region" description="Basic and acidic residues" evidence="10">
    <location>
        <begin position="314"/>
        <end position="324"/>
    </location>
</feature>
<keyword evidence="16" id="KW-1185">Reference proteome</keyword>
<dbReference type="GO" id="GO:0000139">
    <property type="term" value="C:Golgi membrane"/>
    <property type="evidence" value="ECO:0007669"/>
    <property type="project" value="UniProtKB-SubCell"/>
</dbReference>
<feature type="transmembrane region" description="Helical" evidence="11">
    <location>
        <begin position="165"/>
        <end position="186"/>
    </location>
</feature>
<comment type="similarity">
    <text evidence="3">Belongs to the TVP38/TMEM64 family.</text>
</comment>
<feature type="domain" description="VTT" evidence="12">
    <location>
        <begin position="103"/>
        <end position="216"/>
    </location>
</feature>
<dbReference type="PANTHER" id="PTHR47549:SF1">
    <property type="entry name" value="GOLGI APPARATUS MEMBRANE PROTEIN TVP38"/>
    <property type="match status" value="1"/>
</dbReference>
<dbReference type="Pfam" id="PF09335">
    <property type="entry name" value="VTT_dom"/>
    <property type="match status" value="1"/>
</dbReference>
<feature type="region of interest" description="Disordered" evidence="10">
    <location>
        <begin position="273"/>
        <end position="332"/>
    </location>
</feature>
<dbReference type="PANTHER" id="PTHR47549">
    <property type="entry name" value="GOLGI APPARATUS MEMBRANE PROTEIN TVP38-RELATED"/>
    <property type="match status" value="1"/>
</dbReference>
<dbReference type="Proteomes" id="UP000077671">
    <property type="component" value="Unassembled WGS sequence"/>
</dbReference>
<evidence type="ECO:0000256" key="2">
    <source>
        <dbReference type="ARBA" id="ARBA00004653"/>
    </source>
</evidence>
<comment type="subcellular location">
    <subcellularLocation>
        <location evidence="2">Golgi apparatus membrane</location>
        <topology evidence="2">Multi-pass membrane protein</topology>
    </subcellularLocation>
</comment>
<keyword evidence="6 11" id="KW-0812">Transmembrane</keyword>
<reference evidence="14" key="1">
    <citation type="submission" date="2016-04" db="EMBL/GenBank/DDBJ databases">
        <authorList>
            <person name="Nguyen H.D."/>
            <person name="Kesanakurti P."/>
            <person name="Cullis J."/>
            <person name="Levesque C.A."/>
            <person name="Hambleton S."/>
        </authorList>
    </citation>
    <scope>NUCLEOTIDE SEQUENCE</scope>
    <source>
        <strain evidence="14">DAOMC 238032</strain>
    </source>
</reference>
<gene>
    <name evidence="14" type="ORF">A4X03_0g3621</name>
    <name evidence="13" type="ORF">JKIAZH3_G357</name>
</gene>
<feature type="transmembrane region" description="Helical" evidence="11">
    <location>
        <begin position="192"/>
        <end position="214"/>
    </location>
</feature>
<keyword evidence="8" id="KW-0333">Golgi apparatus</keyword>
<dbReference type="EMBL" id="CAJHJG010004745">
    <property type="protein sequence ID" value="CAD6943945.1"/>
    <property type="molecule type" value="Genomic_DNA"/>
</dbReference>
<sequence length="332" mass="36886">MNTVRALASRTYVRARGWWLAREPSTRRLIVILACVYALIALTIFIIGPHQIFKYVARIAVWLAMQPFGIPLALGVIVLTSIPPMPGYGFAVTLCGLSFGSRAAGPNYSVWKGWVVAASGCLLGSTVAFALARMVMRYFATHRRVQDMKEHRNWRAMERAVEQKGVGIVILLRLAPFPFAYSNLFFASMHSVSYPAFMLATLCITPKLLLHVFVGSKMFELLDNDGQSLPLQVRILNWVYIAVGVLVGWGTGHYLWITTQRILADFEQREELEEGHRPAGSGDLRQPSETNGTAADPLLAANDGEDDLLQSRSADMDHEPRTGERSPLLRVA</sequence>
<evidence type="ECO:0000313" key="14">
    <source>
        <dbReference type="EMBL" id="KAE8261010.1"/>
    </source>
</evidence>
<evidence type="ECO:0000256" key="7">
    <source>
        <dbReference type="ARBA" id="ARBA00022989"/>
    </source>
</evidence>
<keyword evidence="9 11" id="KW-0472">Membrane</keyword>
<accession>A0A177UGW7</accession>